<feature type="domain" description="Glycosyl transferase family 51" evidence="12">
    <location>
        <begin position="56"/>
        <end position="217"/>
    </location>
</feature>
<keyword evidence="9 11" id="KW-0472">Membrane</keyword>
<evidence type="ECO:0000259" key="12">
    <source>
        <dbReference type="Pfam" id="PF00912"/>
    </source>
</evidence>
<keyword evidence="5 11" id="KW-0812">Transmembrane</keyword>
<evidence type="ECO:0000256" key="4">
    <source>
        <dbReference type="ARBA" id="ARBA00022679"/>
    </source>
</evidence>
<keyword evidence="6 11" id="KW-0133">Cell shape</keyword>
<dbReference type="PANTHER" id="PTHR30400:SF0">
    <property type="entry name" value="BIOSYNTHETIC PEPTIDOGLYCAN TRANSGLYCOSYLASE"/>
    <property type="match status" value="1"/>
</dbReference>
<keyword evidence="14" id="KW-1185">Reference proteome</keyword>
<reference evidence="13 14" key="1">
    <citation type="submission" date="2021-02" db="EMBL/GenBank/DDBJ databases">
        <title>Niveibacterium changnyeongensis HC41.</title>
        <authorList>
            <person name="Kang M."/>
        </authorList>
    </citation>
    <scope>NUCLEOTIDE SEQUENCE [LARGE SCALE GENOMIC DNA]</scope>
    <source>
        <strain evidence="13 14">HC41</strain>
    </source>
</reference>
<dbReference type="SUPFAM" id="SSF53955">
    <property type="entry name" value="Lysozyme-like"/>
    <property type="match status" value="1"/>
</dbReference>
<keyword evidence="10 11" id="KW-0961">Cell wall biogenesis/degradation</keyword>
<dbReference type="Pfam" id="PF00912">
    <property type="entry name" value="Transgly"/>
    <property type="match status" value="1"/>
</dbReference>
<keyword evidence="7 11" id="KW-0573">Peptidoglycan synthesis</keyword>
<comment type="similarity">
    <text evidence="11">Belongs to the glycosyltransferase 51 family.</text>
</comment>
<evidence type="ECO:0000256" key="9">
    <source>
        <dbReference type="ARBA" id="ARBA00023136"/>
    </source>
</evidence>
<comment type="pathway">
    <text evidence="11">Cell wall biogenesis; peptidoglycan biosynthesis.</text>
</comment>
<evidence type="ECO:0000256" key="3">
    <source>
        <dbReference type="ARBA" id="ARBA00022676"/>
    </source>
</evidence>
<organism evidence="13 14">
    <name type="scientific">Niveibacterium microcysteis</name>
    <dbReference type="NCBI Taxonomy" id="2811415"/>
    <lineage>
        <taxon>Bacteria</taxon>
        <taxon>Pseudomonadati</taxon>
        <taxon>Pseudomonadota</taxon>
        <taxon>Betaproteobacteria</taxon>
        <taxon>Rhodocyclales</taxon>
        <taxon>Rhodocyclaceae</taxon>
        <taxon>Niveibacterium</taxon>
    </lineage>
</organism>
<keyword evidence="1 11" id="KW-1003">Cell membrane</keyword>
<evidence type="ECO:0000256" key="7">
    <source>
        <dbReference type="ARBA" id="ARBA00022984"/>
    </source>
</evidence>
<dbReference type="RefSeq" id="WP_172202550.1">
    <property type="nucleotide sequence ID" value="NZ_CP071060.1"/>
</dbReference>
<evidence type="ECO:0000256" key="10">
    <source>
        <dbReference type="ARBA" id="ARBA00023316"/>
    </source>
</evidence>
<evidence type="ECO:0000313" key="13">
    <source>
        <dbReference type="EMBL" id="QSI76679.1"/>
    </source>
</evidence>
<name>A0ABX7M5I0_9RHOO</name>
<keyword evidence="3 11" id="KW-0328">Glycosyltransferase</keyword>
<proteinExistence type="inferred from homology"/>
<dbReference type="PANTHER" id="PTHR30400">
    <property type="entry name" value="MONOFUNCTIONAL BIOSYNTHETIC PEPTIDOGLYCAN TRANSGLYCOSYLASE"/>
    <property type="match status" value="1"/>
</dbReference>
<dbReference type="EC" id="2.4.99.28" evidence="11"/>
<comment type="catalytic activity">
    <reaction evidence="11">
        <text>[GlcNAc-(1-&gt;4)-Mur2Ac(oyl-L-Ala-gamma-D-Glu-L-Lys-D-Ala-D-Ala)](n)-di-trans,octa-cis-undecaprenyl diphosphate + beta-D-GlcNAc-(1-&gt;4)-Mur2Ac(oyl-L-Ala-gamma-D-Glu-L-Lys-D-Ala-D-Ala)-di-trans,octa-cis-undecaprenyl diphosphate = [GlcNAc-(1-&gt;4)-Mur2Ac(oyl-L-Ala-gamma-D-Glu-L-Lys-D-Ala-D-Ala)](n+1)-di-trans,octa-cis-undecaprenyl diphosphate + di-trans,octa-cis-undecaprenyl diphosphate + H(+)</text>
        <dbReference type="Rhea" id="RHEA:23708"/>
        <dbReference type="Rhea" id="RHEA-COMP:9602"/>
        <dbReference type="Rhea" id="RHEA-COMP:9603"/>
        <dbReference type="ChEBI" id="CHEBI:15378"/>
        <dbReference type="ChEBI" id="CHEBI:58405"/>
        <dbReference type="ChEBI" id="CHEBI:60033"/>
        <dbReference type="ChEBI" id="CHEBI:78435"/>
        <dbReference type="EC" id="2.4.99.28"/>
    </reaction>
</comment>
<dbReference type="Proteomes" id="UP000663570">
    <property type="component" value="Chromosome"/>
</dbReference>
<evidence type="ECO:0000256" key="2">
    <source>
        <dbReference type="ARBA" id="ARBA00022519"/>
    </source>
</evidence>
<comment type="subcellular location">
    <subcellularLocation>
        <location evidence="11">Cell inner membrane</location>
        <topology evidence="11">Single-pass membrane protein</topology>
    </subcellularLocation>
</comment>
<evidence type="ECO:0000313" key="14">
    <source>
        <dbReference type="Proteomes" id="UP000663570"/>
    </source>
</evidence>
<comment type="function">
    <text evidence="11">Peptidoglycan polymerase that catalyzes glycan chain elongation from lipid-linked precursors.</text>
</comment>
<dbReference type="EMBL" id="CP071060">
    <property type="protein sequence ID" value="QSI76679.1"/>
    <property type="molecule type" value="Genomic_DNA"/>
</dbReference>
<keyword evidence="2 11" id="KW-0997">Cell inner membrane</keyword>
<dbReference type="Gene3D" id="1.10.3810.10">
    <property type="entry name" value="Biosynthetic peptidoglycan transglycosylase-like"/>
    <property type="match status" value="1"/>
</dbReference>
<evidence type="ECO:0000256" key="5">
    <source>
        <dbReference type="ARBA" id="ARBA00022692"/>
    </source>
</evidence>
<evidence type="ECO:0000256" key="11">
    <source>
        <dbReference type="HAMAP-Rule" id="MF_00766"/>
    </source>
</evidence>
<evidence type="ECO:0000256" key="6">
    <source>
        <dbReference type="ARBA" id="ARBA00022960"/>
    </source>
</evidence>
<sequence length="231" mass="26657">MMLKWFKRALLALLLLFLAYQLWVFGLVLWWKWNPPQQTSFMSLRLAELREKTPDAQLKYQWVPYERISPNLKRAVIAAEDDGFVDHEGFDWDAIEKALEKNEKLAKRGKPIRGGSTISQQLAKNLFLTPTRSYVRKAEEALITVMIEHLWDKRRILEVYLNVVEWGNGVFGAEAAARRYFNIPAAQLGAGQAARLAVMLPNPRKYEKSFGPRLAAHAASVERRMRFSEVP</sequence>
<dbReference type="InterPro" id="IPR036950">
    <property type="entry name" value="PBP_transglycosylase"/>
</dbReference>
<keyword evidence="4 11" id="KW-0808">Transferase</keyword>
<dbReference type="InterPro" id="IPR011812">
    <property type="entry name" value="Pep_trsgly"/>
</dbReference>
<dbReference type="NCBIfam" id="TIGR02070">
    <property type="entry name" value="mono_pep_trsgly"/>
    <property type="match status" value="1"/>
</dbReference>
<protein>
    <recommendedName>
        <fullName evidence="11">Biosynthetic peptidoglycan transglycosylase</fullName>
        <ecNumber evidence="11">2.4.99.28</ecNumber>
    </recommendedName>
    <alternativeName>
        <fullName evidence="11">Glycan polymerase</fullName>
    </alternativeName>
    <alternativeName>
        <fullName evidence="11">Peptidoglycan glycosyltransferase MtgA</fullName>
        <shortName evidence="11">PGT</shortName>
    </alternativeName>
</protein>
<dbReference type="HAMAP" id="MF_00766">
    <property type="entry name" value="PGT_MtgA"/>
    <property type="match status" value="1"/>
</dbReference>
<evidence type="ECO:0000256" key="1">
    <source>
        <dbReference type="ARBA" id="ARBA00022475"/>
    </source>
</evidence>
<keyword evidence="8 11" id="KW-1133">Transmembrane helix</keyword>
<evidence type="ECO:0000256" key="8">
    <source>
        <dbReference type="ARBA" id="ARBA00022989"/>
    </source>
</evidence>
<dbReference type="InterPro" id="IPR001264">
    <property type="entry name" value="Glyco_trans_51"/>
</dbReference>
<gene>
    <name evidence="11 13" type="primary">mtgA</name>
    <name evidence="13" type="ORF">JY500_19810</name>
</gene>
<accession>A0ABX7M5I0</accession>
<dbReference type="InterPro" id="IPR023346">
    <property type="entry name" value="Lysozyme-like_dom_sf"/>
</dbReference>